<feature type="transmembrane region" description="Helical" evidence="1">
    <location>
        <begin position="220"/>
        <end position="241"/>
    </location>
</feature>
<evidence type="ECO:0000313" key="2">
    <source>
        <dbReference type="Proteomes" id="UP000025227"/>
    </source>
</evidence>
<dbReference type="AlphaFoldDB" id="A0A7I4YN56"/>
<feature type="transmembrane region" description="Helical" evidence="1">
    <location>
        <begin position="261"/>
        <end position="278"/>
    </location>
</feature>
<feature type="transmembrane region" description="Helical" evidence="1">
    <location>
        <begin position="127"/>
        <end position="147"/>
    </location>
</feature>
<keyword evidence="1" id="KW-0472">Membrane</keyword>
<keyword evidence="1" id="KW-1133">Transmembrane helix</keyword>
<protein>
    <submittedName>
        <fullName evidence="3">G protein-coupled receptor</fullName>
    </submittedName>
</protein>
<sequence>MLEDVLYEILPVVGFALSASSILILVVMRKATGAFQFTIWFGSIDLIAGLATIYAGFYGIVTTVYGKTGEVTTPIKCFYEALHVPVWLFLDIFHMAVLTLFCLDRLTFMVIPVIYAKISRIYLNWPFISLLGLASSIIIIPGFSFAIESHKNASVVISNLCRMDAVTGHKYYNNHLMAMQWMPISGVACIILALLIYGIRGLKQKWQYNWSEESGHTRQLFISPFLRCFLMGIAVHLPLLFVHNSPERTQLQEFRDVLIRLPFYSIVSVLQPLWYVLAMPEFCTNASLLFNQYGHDTERKWQSADDPPQGDHVDRFGDQNPFGSWYSSAGNVTGEAGLPVGNERSVSFYYDRQ</sequence>
<name>A0A7I4YN56_HAECO</name>
<dbReference type="WBParaSite" id="HCON_00114840-00001">
    <property type="protein sequence ID" value="HCON_00114840-00001"/>
    <property type="gene ID" value="HCON_00114840"/>
</dbReference>
<dbReference type="Proteomes" id="UP000025227">
    <property type="component" value="Unplaced"/>
</dbReference>
<keyword evidence="1" id="KW-0812">Transmembrane</keyword>
<organism evidence="2 3">
    <name type="scientific">Haemonchus contortus</name>
    <name type="common">Barber pole worm</name>
    <dbReference type="NCBI Taxonomy" id="6289"/>
    <lineage>
        <taxon>Eukaryota</taxon>
        <taxon>Metazoa</taxon>
        <taxon>Ecdysozoa</taxon>
        <taxon>Nematoda</taxon>
        <taxon>Chromadorea</taxon>
        <taxon>Rhabditida</taxon>
        <taxon>Rhabditina</taxon>
        <taxon>Rhabditomorpha</taxon>
        <taxon>Strongyloidea</taxon>
        <taxon>Trichostrongylidae</taxon>
        <taxon>Haemonchus</taxon>
    </lineage>
</organism>
<evidence type="ECO:0000313" key="3">
    <source>
        <dbReference type="WBParaSite" id="HCON_00114840-00001"/>
    </source>
</evidence>
<dbReference type="OrthoDB" id="5868556at2759"/>
<feature type="transmembrane region" description="Helical" evidence="1">
    <location>
        <begin position="6"/>
        <end position="27"/>
    </location>
</feature>
<feature type="transmembrane region" description="Helical" evidence="1">
    <location>
        <begin position="92"/>
        <end position="115"/>
    </location>
</feature>
<accession>A0A7I4YN56</accession>
<keyword evidence="2" id="KW-1185">Reference proteome</keyword>
<feature type="transmembrane region" description="Helical" evidence="1">
    <location>
        <begin position="39"/>
        <end position="61"/>
    </location>
</feature>
<proteinExistence type="predicted"/>
<evidence type="ECO:0000256" key="1">
    <source>
        <dbReference type="SAM" id="Phobius"/>
    </source>
</evidence>
<reference evidence="3" key="1">
    <citation type="submission" date="2020-12" db="UniProtKB">
        <authorList>
            <consortium name="WormBaseParasite"/>
        </authorList>
    </citation>
    <scope>IDENTIFICATION</scope>
    <source>
        <strain evidence="3">MHco3</strain>
    </source>
</reference>
<feature type="transmembrane region" description="Helical" evidence="1">
    <location>
        <begin position="181"/>
        <end position="199"/>
    </location>
</feature>
<dbReference type="OMA" id="DIFHMAV"/>